<evidence type="ECO:0000313" key="2">
    <source>
        <dbReference type="Proteomes" id="UP000636800"/>
    </source>
</evidence>
<proteinExistence type="predicted"/>
<reference evidence="1 2" key="1">
    <citation type="journal article" date="2020" name="Nat. Food">
        <title>A phased Vanilla planifolia genome enables genetic improvement of flavour and production.</title>
        <authorList>
            <person name="Hasing T."/>
            <person name="Tang H."/>
            <person name="Brym M."/>
            <person name="Khazi F."/>
            <person name="Huang T."/>
            <person name="Chambers A.H."/>
        </authorList>
    </citation>
    <scope>NUCLEOTIDE SEQUENCE [LARGE SCALE GENOMIC DNA]</scope>
    <source>
        <tissue evidence="1">Leaf</tissue>
    </source>
</reference>
<dbReference type="Proteomes" id="UP000636800">
    <property type="component" value="Unassembled WGS sequence"/>
</dbReference>
<dbReference type="AlphaFoldDB" id="A0A835QE67"/>
<name>A0A835QE67_VANPL</name>
<gene>
    <name evidence="1" type="ORF">HPP92_017509</name>
</gene>
<organism evidence="1 2">
    <name type="scientific">Vanilla planifolia</name>
    <name type="common">Vanilla</name>
    <dbReference type="NCBI Taxonomy" id="51239"/>
    <lineage>
        <taxon>Eukaryota</taxon>
        <taxon>Viridiplantae</taxon>
        <taxon>Streptophyta</taxon>
        <taxon>Embryophyta</taxon>
        <taxon>Tracheophyta</taxon>
        <taxon>Spermatophyta</taxon>
        <taxon>Magnoliopsida</taxon>
        <taxon>Liliopsida</taxon>
        <taxon>Asparagales</taxon>
        <taxon>Orchidaceae</taxon>
        <taxon>Vanilloideae</taxon>
        <taxon>Vanilleae</taxon>
        <taxon>Vanilla</taxon>
    </lineage>
</organism>
<keyword evidence="2" id="KW-1185">Reference proteome</keyword>
<dbReference type="EMBL" id="JADCNL010000008">
    <property type="protein sequence ID" value="KAG0470809.1"/>
    <property type="molecule type" value="Genomic_DNA"/>
</dbReference>
<sequence>MLVCGLPGGWRWFAGWRRMKLVGAIGAGRRELQGWWVDESADSRWFSLLGRPGLGSALAPAADDAAAAKQKRRQKSPFVYRPEELEEDGGTPLVVWKVGGLATGDRCDACRRRKVMVADDGEG</sequence>
<evidence type="ECO:0000313" key="1">
    <source>
        <dbReference type="EMBL" id="KAG0470809.1"/>
    </source>
</evidence>
<comment type="caution">
    <text evidence="1">The sequence shown here is derived from an EMBL/GenBank/DDBJ whole genome shotgun (WGS) entry which is preliminary data.</text>
</comment>
<protein>
    <submittedName>
        <fullName evidence="1">Uncharacterized protein</fullName>
    </submittedName>
</protein>
<accession>A0A835QE67</accession>